<dbReference type="Gene3D" id="2.60.40.150">
    <property type="entry name" value="C2 domain"/>
    <property type="match status" value="2"/>
</dbReference>
<dbReference type="GO" id="GO:0005544">
    <property type="term" value="F:calcium-dependent phospholipid binding"/>
    <property type="evidence" value="ECO:0007669"/>
    <property type="project" value="TreeGrafter"/>
</dbReference>
<dbReference type="GO" id="GO:0005886">
    <property type="term" value="C:plasma membrane"/>
    <property type="evidence" value="ECO:0007669"/>
    <property type="project" value="TreeGrafter"/>
</dbReference>
<dbReference type="InterPro" id="IPR000008">
    <property type="entry name" value="C2_dom"/>
</dbReference>
<dbReference type="PROSITE" id="PS50004">
    <property type="entry name" value="C2"/>
    <property type="match status" value="1"/>
</dbReference>
<feature type="transmembrane region" description="Helical" evidence="1">
    <location>
        <begin position="6"/>
        <end position="31"/>
    </location>
</feature>
<accession>A0AAW0WT51</accession>
<dbReference type="Proteomes" id="UP001445076">
    <property type="component" value="Unassembled WGS sequence"/>
</dbReference>
<keyword evidence="1" id="KW-1133">Transmembrane helix</keyword>
<dbReference type="GO" id="GO:0005509">
    <property type="term" value="F:calcium ion binding"/>
    <property type="evidence" value="ECO:0007669"/>
    <property type="project" value="TreeGrafter"/>
</dbReference>
<dbReference type="AlphaFoldDB" id="A0AAW0WT51"/>
<organism evidence="3 4">
    <name type="scientific">Cherax quadricarinatus</name>
    <name type="common">Australian red claw crayfish</name>
    <dbReference type="NCBI Taxonomy" id="27406"/>
    <lineage>
        <taxon>Eukaryota</taxon>
        <taxon>Metazoa</taxon>
        <taxon>Ecdysozoa</taxon>
        <taxon>Arthropoda</taxon>
        <taxon>Crustacea</taxon>
        <taxon>Multicrustacea</taxon>
        <taxon>Malacostraca</taxon>
        <taxon>Eumalacostraca</taxon>
        <taxon>Eucarida</taxon>
        <taxon>Decapoda</taxon>
        <taxon>Pleocyemata</taxon>
        <taxon>Astacidea</taxon>
        <taxon>Parastacoidea</taxon>
        <taxon>Parastacidae</taxon>
        <taxon>Cherax</taxon>
    </lineage>
</organism>
<dbReference type="InterPro" id="IPR035892">
    <property type="entry name" value="C2_domain_sf"/>
</dbReference>
<gene>
    <name evidence="3" type="ORF">OTU49_007735</name>
</gene>
<dbReference type="GO" id="GO:0000149">
    <property type="term" value="F:SNARE binding"/>
    <property type="evidence" value="ECO:0007669"/>
    <property type="project" value="TreeGrafter"/>
</dbReference>
<dbReference type="Pfam" id="PF00168">
    <property type="entry name" value="C2"/>
    <property type="match status" value="2"/>
</dbReference>
<sequence length="461" mass="51133">MDEEGGMGVWAAAGMGVSLIGVMVVVTVVVVRRLRASHKAQPYKGYQVVTTQPLYKRKQQVVVPAQVGVHGRVPGDGRDADDTEELCGRGRALSAGMVNTKLAVFSPVSKSKSVECLQYSEEQRDGEPLSPVSKFRQHSLASTNSLDMLDDDHDHLSDSQRFFTLKRGVFLEFTLQWASSTSCLSVYVVRLNSLPPKYHKSSCTLTLTLTSPPNREGGAVVTITKTSPRLRNATLNPECNYLFSYPEVSVEQLRQSMLVFGLQVRRSKHLLNKQVGELRYALGEANLQPDTPRTVTKPIMLKKKESSPWASVSSGAGSEAVWGQVQVAVQYQVTGTWQARIKVVLLRAQSVLISKGGSEEYKMEVVVKRGEETLAVHHTKPTPGPSPVWNTPFIFDVAQDKVSEHWVEMKLVRLGRLKKTIILGHSFLGLDTTPSGSQHWQDIINAMDQEVTRWHPIILHN</sequence>
<dbReference type="GO" id="GO:0048791">
    <property type="term" value="P:calcium ion-regulated exocytosis of neurotransmitter"/>
    <property type="evidence" value="ECO:0007669"/>
    <property type="project" value="TreeGrafter"/>
</dbReference>
<dbReference type="EMBL" id="JARKIK010000062">
    <property type="protein sequence ID" value="KAK8730983.1"/>
    <property type="molecule type" value="Genomic_DNA"/>
</dbReference>
<dbReference type="GO" id="GO:0006906">
    <property type="term" value="P:vesicle fusion"/>
    <property type="evidence" value="ECO:0007669"/>
    <property type="project" value="TreeGrafter"/>
</dbReference>
<dbReference type="SUPFAM" id="SSF49562">
    <property type="entry name" value="C2 domain (Calcium/lipid-binding domain, CaLB)"/>
    <property type="match status" value="2"/>
</dbReference>
<reference evidence="3" key="2">
    <citation type="submission" date="2024-01" db="EMBL/GenBank/DDBJ databases">
        <authorList>
            <person name="He J."/>
            <person name="Wang M."/>
            <person name="Zheng J."/>
            <person name="Liu Z."/>
        </authorList>
    </citation>
    <scope>NUCLEOTIDE SEQUENCE</scope>
    <source>
        <strain evidence="3">ZL_2023a</strain>
        <tissue evidence="3">Muscle</tissue>
    </source>
</reference>
<name>A0AAW0WT51_CHEQU</name>
<evidence type="ECO:0000313" key="4">
    <source>
        <dbReference type="Proteomes" id="UP001445076"/>
    </source>
</evidence>
<keyword evidence="1" id="KW-0472">Membrane</keyword>
<dbReference type="GO" id="GO:0030424">
    <property type="term" value="C:axon"/>
    <property type="evidence" value="ECO:0007669"/>
    <property type="project" value="TreeGrafter"/>
</dbReference>
<keyword evidence="1" id="KW-0812">Transmembrane</keyword>
<evidence type="ECO:0000256" key="1">
    <source>
        <dbReference type="SAM" id="Phobius"/>
    </source>
</evidence>
<keyword evidence="4" id="KW-1185">Reference proteome</keyword>
<dbReference type="GO" id="GO:0070382">
    <property type="term" value="C:exocytic vesicle"/>
    <property type="evidence" value="ECO:0007669"/>
    <property type="project" value="TreeGrafter"/>
</dbReference>
<dbReference type="PANTHER" id="PTHR10024:SF351">
    <property type="entry name" value="SYNAPTOTAGMIN-4-LIKE"/>
    <property type="match status" value="1"/>
</dbReference>
<dbReference type="GO" id="GO:0030276">
    <property type="term" value="F:clathrin binding"/>
    <property type="evidence" value="ECO:0007669"/>
    <property type="project" value="TreeGrafter"/>
</dbReference>
<evidence type="ECO:0000313" key="3">
    <source>
        <dbReference type="EMBL" id="KAK8730983.1"/>
    </source>
</evidence>
<feature type="domain" description="C2" evidence="2">
    <location>
        <begin position="165"/>
        <end position="295"/>
    </location>
</feature>
<dbReference type="GO" id="GO:0001786">
    <property type="term" value="F:phosphatidylserine binding"/>
    <property type="evidence" value="ECO:0007669"/>
    <property type="project" value="TreeGrafter"/>
</dbReference>
<comment type="caution">
    <text evidence="3">The sequence shown here is derived from an EMBL/GenBank/DDBJ whole genome shotgun (WGS) entry which is preliminary data.</text>
</comment>
<dbReference type="EMBL" id="JARKIK010000062">
    <property type="protein sequence ID" value="KAK8730984.1"/>
    <property type="molecule type" value="Genomic_DNA"/>
</dbReference>
<dbReference type="PANTHER" id="PTHR10024">
    <property type="entry name" value="SYNAPTOTAGMIN"/>
    <property type="match status" value="1"/>
</dbReference>
<protein>
    <recommendedName>
        <fullName evidence="2">C2 domain-containing protein</fullName>
    </recommendedName>
</protein>
<proteinExistence type="predicted"/>
<evidence type="ECO:0000259" key="2">
    <source>
        <dbReference type="PROSITE" id="PS50004"/>
    </source>
</evidence>
<reference evidence="3 4" key="1">
    <citation type="journal article" date="2024" name="BMC Genomics">
        <title>Genome assembly of redclaw crayfish (Cherax quadricarinatus) provides insights into its immune adaptation and hypoxia tolerance.</title>
        <authorList>
            <person name="Liu Z."/>
            <person name="Zheng J."/>
            <person name="Li H."/>
            <person name="Fang K."/>
            <person name="Wang S."/>
            <person name="He J."/>
            <person name="Zhou D."/>
            <person name="Weng S."/>
            <person name="Chi M."/>
            <person name="Gu Z."/>
            <person name="He J."/>
            <person name="Li F."/>
            <person name="Wang M."/>
        </authorList>
    </citation>
    <scope>NUCLEOTIDE SEQUENCE [LARGE SCALE GENOMIC DNA]</scope>
    <source>
        <strain evidence="3">ZL_2023a</strain>
    </source>
</reference>
<dbReference type="GO" id="GO:0098793">
    <property type="term" value="C:presynapse"/>
    <property type="evidence" value="ECO:0007669"/>
    <property type="project" value="GOC"/>
</dbReference>